<evidence type="ECO:0000313" key="2">
    <source>
        <dbReference type="EMBL" id="OTY36806.1"/>
    </source>
</evidence>
<sequence>MKKDSNKQLKQALAEGSVEALEARIKQLEMENEYLKKLNALVQNKEKLRNKTKRK</sequence>
<dbReference type="PANTHER" id="PTHR33795">
    <property type="entry name" value="INSERTION ELEMENT IS150 PROTEIN INSJ"/>
    <property type="match status" value="1"/>
</dbReference>
<comment type="caution">
    <text evidence="2">The sequence shown here is derived from an EMBL/GenBank/DDBJ whole genome shotgun (WGS) entry which is preliminary data.</text>
</comment>
<dbReference type="PANTHER" id="PTHR33795:SF1">
    <property type="entry name" value="INSERTION ELEMENT IS150 PROTEIN INSJ"/>
    <property type="match status" value="1"/>
</dbReference>
<dbReference type="EMBL" id="NFDL01000103">
    <property type="protein sequence ID" value="OTY36806.1"/>
    <property type="molecule type" value="Genomic_DNA"/>
</dbReference>
<gene>
    <name evidence="2" type="ORF">BK742_24090</name>
</gene>
<accession>A0A243B0V9</accession>
<reference evidence="2 3" key="1">
    <citation type="submission" date="2016-10" db="EMBL/GenBank/DDBJ databases">
        <title>Comparative genomics of Bacillus thuringiensis reveals a path to pathogens against multiple invertebrate hosts.</title>
        <authorList>
            <person name="Zheng J."/>
            <person name="Gao Q."/>
            <person name="Liu H."/>
            <person name="Peng D."/>
            <person name="Ruan L."/>
            <person name="Sun M."/>
        </authorList>
    </citation>
    <scope>NUCLEOTIDE SEQUENCE [LARGE SCALE GENOMIC DNA]</scope>
    <source>
        <strain evidence="2">BGSC 4BX1</strain>
    </source>
</reference>
<feature type="coiled-coil region" evidence="1">
    <location>
        <begin position="11"/>
        <end position="55"/>
    </location>
</feature>
<name>A0A243B0V9_BACTU</name>
<evidence type="ECO:0000256" key="1">
    <source>
        <dbReference type="SAM" id="Coils"/>
    </source>
</evidence>
<protein>
    <submittedName>
        <fullName evidence="2">Transposase</fullName>
    </submittedName>
</protein>
<dbReference type="AlphaFoldDB" id="A0A243B0V9"/>
<keyword evidence="1" id="KW-0175">Coiled coil</keyword>
<organism evidence="2 3">
    <name type="scientific">Bacillus thuringiensis serovar pingluonsis</name>
    <dbReference type="NCBI Taxonomy" id="180881"/>
    <lineage>
        <taxon>Bacteria</taxon>
        <taxon>Bacillati</taxon>
        <taxon>Bacillota</taxon>
        <taxon>Bacilli</taxon>
        <taxon>Bacillales</taxon>
        <taxon>Bacillaceae</taxon>
        <taxon>Bacillus</taxon>
        <taxon>Bacillus cereus group</taxon>
    </lineage>
</organism>
<dbReference type="InterPro" id="IPR052057">
    <property type="entry name" value="IS150/IS1296_orfA-like"/>
</dbReference>
<dbReference type="Proteomes" id="UP000195089">
    <property type="component" value="Unassembled WGS sequence"/>
</dbReference>
<evidence type="ECO:0000313" key="3">
    <source>
        <dbReference type="Proteomes" id="UP000195089"/>
    </source>
</evidence>
<proteinExistence type="predicted"/>